<name>A0A562NVE2_9HYPH</name>
<reference evidence="1 2" key="1">
    <citation type="journal article" date="2015" name="Stand. Genomic Sci.">
        <title>Genomic Encyclopedia of Bacterial and Archaeal Type Strains, Phase III: the genomes of soil and plant-associated and newly described type strains.</title>
        <authorList>
            <person name="Whitman W.B."/>
            <person name="Woyke T."/>
            <person name="Klenk H.P."/>
            <person name="Zhou Y."/>
            <person name="Lilburn T.G."/>
            <person name="Beck B.J."/>
            <person name="De Vos P."/>
            <person name="Vandamme P."/>
            <person name="Eisen J.A."/>
            <person name="Garrity G."/>
            <person name="Hugenholtz P."/>
            <person name="Kyrpides N.C."/>
        </authorList>
    </citation>
    <scope>NUCLEOTIDE SEQUENCE [LARGE SCALE GENOMIC DNA]</scope>
    <source>
        <strain evidence="1 2">CGMCC 1.2546</strain>
    </source>
</reference>
<evidence type="ECO:0000313" key="2">
    <source>
        <dbReference type="Proteomes" id="UP000317122"/>
    </source>
</evidence>
<gene>
    <name evidence="1" type="ORF">IQ26_03122</name>
</gene>
<dbReference type="EMBL" id="VLKT01000017">
    <property type="protein sequence ID" value="TWI36168.1"/>
    <property type="molecule type" value="Genomic_DNA"/>
</dbReference>
<comment type="caution">
    <text evidence="1">The sequence shown here is derived from an EMBL/GenBank/DDBJ whole genome shotgun (WGS) entry which is preliminary data.</text>
</comment>
<organism evidence="1 2">
    <name type="scientific">Mesorhizobium tianshanense</name>
    <dbReference type="NCBI Taxonomy" id="39844"/>
    <lineage>
        <taxon>Bacteria</taxon>
        <taxon>Pseudomonadati</taxon>
        <taxon>Pseudomonadota</taxon>
        <taxon>Alphaproteobacteria</taxon>
        <taxon>Hyphomicrobiales</taxon>
        <taxon>Phyllobacteriaceae</taxon>
        <taxon>Mesorhizobium</taxon>
    </lineage>
</organism>
<evidence type="ECO:0000313" key="1">
    <source>
        <dbReference type="EMBL" id="TWI36168.1"/>
    </source>
</evidence>
<keyword evidence="2" id="KW-1185">Reference proteome</keyword>
<accession>A0A562NVE2</accession>
<protein>
    <submittedName>
        <fullName evidence="1">Uncharacterized protein</fullName>
    </submittedName>
</protein>
<proteinExistence type="predicted"/>
<dbReference type="Proteomes" id="UP000317122">
    <property type="component" value="Unassembled WGS sequence"/>
</dbReference>
<dbReference type="AlphaFoldDB" id="A0A562NVE2"/>
<sequence length="51" mass="5623">MFCGVWLNEENQGLGLAPQTLLMLGERGIELDLDIYYDRPGPDAGDVSEPN</sequence>